<comment type="caution">
    <text evidence="1">The sequence shown here is derived from an EMBL/GenBank/DDBJ whole genome shotgun (WGS) entry which is preliminary data.</text>
</comment>
<reference evidence="1" key="1">
    <citation type="submission" date="2021-06" db="EMBL/GenBank/DDBJ databases">
        <authorList>
            <person name="Kallberg Y."/>
            <person name="Tangrot J."/>
            <person name="Rosling A."/>
        </authorList>
    </citation>
    <scope>NUCLEOTIDE SEQUENCE</scope>
    <source>
        <strain evidence="1">AU212A</strain>
    </source>
</reference>
<name>A0ACA9P2E2_9GLOM</name>
<organism evidence="1 2">
    <name type="scientific">Scutellospora calospora</name>
    <dbReference type="NCBI Taxonomy" id="85575"/>
    <lineage>
        <taxon>Eukaryota</taxon>
        <taxon>Fungi</taxon>
        <taxon>Fungi incertae sedis</taxon>
        <taxon>Mucoromycota</taxon>
        <taxon>Glomeromycotina</taxon>
        <taxon>Glomeromycetes</taxon>
        <taxon>Diversisporales</taxon>
        <taxon>Gigasporaceae</taxon>
        <taxon>Scutellospora</taxon>
    </lineage>
</organism>
<feature type="non-terminal residue" evidence="1">
    <location>
        <position position="168"/>
    </location>
</feature>
<accession>A0ACA9P2E2</accession>
<keyword evidence="2" id="KW-1185">Reference proteome</keyword>
<evidence type="ECO:0000313" key="1">
    <source>
        <dbReference type="EMBL" id="CAG8686308.1"/>
    </source>
</evidence>
<proteinExistence type="predicted"/>
<protein>
    <submittedName>
        <fullName evidence="1">6434_t:CDS:1</fullName>
    </submittedName>
</protein>
<evidence type="ECO:0000313" key="2">
    <source>
        <dbReference type="Proteomes" id="UP000789860"/>
    </source>
</evidence>
<dbReference type="EMBL" id="CAJVPM010033801">
    <property type="protein sequence ID" value="CAG8686308.1"/>
    <property type="molecule type" value="Genomic_DNA"/>
</dbReference>
<sequence length="168" mass="19004">YSHIPQHSSISHVNSYGLMRTSPPYVQIHPQQTLSGSRTPSKTTQTGSTIDSDSKGEEEVELVNANKTSNGNNHNEGESSEAGSGSMTYDQKKSTRRRKCRFLIKNQNTNGHYQSVRTPQSPARRSRRGRRQTHEWAGGDVNDFKSKEFDFQGNLDLFDKEKVFAEIR</sequence>
<dbReference type="Proteomes" id="UP000789860">
    <property type="component" value="Unassembled WGS sequence"/>
</dbReference>
<gene>
    <name evidence="1" type="ORF">SCALOS_LOCUS9922</name>
</gene>
<feature type="non-terminal residue" evidence="1">
    <location>
        <position position="1"/>
    </location>
</feature>